<evidence type="ECO:0000256" key="5">
    <source>
        <dbReference type="ARBA" id="ARBA00022989"/>
    </source>
</evidence>
<sequence length="469" mass="51292">MAFSSVQFLFVFLPLSLAVYWLCPKWLRNAVLAAFSLLFFAWAGLKGAAILVLLAGINWLGGLSLGRLAHKRPLLILLILLDLAVLGGFKYAGFAAETVNALVPGLLPVLSPALPLGLSFYVFTAIGYCADVAAGKVESEKNPIRFAVFLAFFGHGPSGPIVRYGQQAPQLDPGSEKRRVSADRFCYGIKRLVLGLAKKAIIADQLALIYAKVASVPAATLPAPILVLGYTAYMMQLYFDFSGYSDMAIGIGEFFGITLPENFEYPYLACSVGEYWRRWHISLSSWFRDCVYIPLGGSRCRLRRTCLNLLIVFALTGLWHGAAWQYVVFGLLHGIILCMERLGLRRALEQLPRLFRHLYTVVLLWLTLVIFGAPGLSEGLAVLKGIFTWQSGAKGYTLAAFADTKLLLILAASFLLCGPVQALCPKLKAALYAKKAPSPAGMAGLLVLLFLGLMRVTAGTYSAFIYFQF</sequence>
<dbReference type="GO" id="GO:0005886">
    <property type="term" value="C:plasma membrane"/>
    <property type="evidence" value="ECO:0007669"/>
    <property type="project" value="UniProtKB-SubCell"/>
</dbReference>
<feature type="transmembrane region" description="Helical" evidence="8">
    <location>
        <begin position="34"/>
        <end position="61"/>
    </location>
</feature>
<evidence type="ECO:0000256" key="6">
    <source>
        <dbReference type="ARBA" id="ARBA00023136"/>
    </source>
</evidence>
<dbReference type="PIRSF" id="PIRSF016636">
    <property type="entry name" value="AlgI_DltB"/>
    <property type="match status" value="1"/>
</dbReference>
<dbReference type="InterPro" id="IPR004299">
    <property type="entry name" value="MBOAT_fam"/>
</dbReference>
<dbReference type="Proteomes" id="UP000190286">
    <property type="component" value="Unassembled WGS sequence"/>
</dbReference>
<dbReference type="AlphaFoldDB" id="A0A1T4W8N7"/>
<dbReference type="InterPro" id="IPR024194">
    <property type="entry name" value="Ac/AlaTfrase_AlgI/DltB"/>
</dbReference>
<keyword evidence="7" id="KW-0012">Acyltransferase</keyword>
<keyword evidence="10" id="KW-1185">Reference proteome</keyword>
<dbReference type="InterPro" id="IPR051085">
    <property type="entry name" value="MB_O-acyltransferase"/>
</dbReference>
<feature type="transmembrane region" description="Helical" evidence="8">
    <location>
        <begin position="302"/>
        <end position="320"/>
    </location>
</feature>
<dbReference type="RefSeq" id="WP_078783102.1">
    <property type="nucleotide sequence ID" value="NZ_FUYF01000001.1"/>
</dbReference>
<name>A0A1T4W8N7_9FIRM</name>
<dbReference type="Pfam" id="PF03062">
    <property type="entry name" value="MBOAT"/>
    <property type="match status" value="1"/>
</dbReference>
<keyword evidence="7 9" id="KW-0808">Transferase</keyword>
<evidence type="ECO:0000256" key="4">
    <source>
        <dbReference type="ARBA" id="ARBA00022692"/>
    </source>
</evidence>
<evidence type="ECO:0000256" key="1">
    <source>
        <dbReference type="ARBA" id="ARBA00004651"/>
    </source>
</evidence>
<dbReference type="GO" id="GO:0042121">
    <property type="term" value="P:alginic acid biosynthetic process"/>
    <property type="evidence" value="ECO:0007669"/>
    <property type="project" value="InterPro"/>
</dbReference>
<feature type="transmembrane region" description="Helical" evidence="8">
    <location>
        <begin position="445"/>
        <end position="467"/>
    </location>
</feature>
<keyword evidence="5 8" id="KW-1133">Transmembrane helix</keyword>
<accession>A0A1T4W8N7</accession>
<organism evidence="9 10">
    <name type="scientific">Gemmiger formicilis</name>
    <dbReference type="NCBI Taxonomy" id="745368"/>
    <lineage>
        <taxon>Bacteria</taxon>
        <taxon>Bacillati</taxon>
        <taxon>Bacillota</taxon>
        <taxon>Clostridia</taxon>
        <taxon>Eubacteriales</taxon>
        <taxon>Gemmiger</taxon>
    </lineage>
</organism>
<dbReference type="OrthoDB" id="9805788at2"/>
<feature type="transmembrane region" description="Helical" evidence="8">
    <location>
        <begin position="356"/>
        <end position="376"/>
    </location>
</feature>
<keyword evidence="3 7" id="KW-1003">Cell membrane</keyword>
<evidence type="ECO:0000256" key="2">
    <source>
        <dbReference type="ARBA" id="ARBA00010323"/>
    </source>
</evidence>
<dbReference type="GO" id="GO:0016746">
    <property type="term" value="F:acyltransferase activity"/>
    <property type="evidence" value="ECO:0007669"/>
    <property type="project" value="UniProtKB-KW"/>
</dbReference>
<evidence type="ECO:0000313" key="10">
    <source>
        <dbReference type="Proteomes" id="UP000190286"/>
    </source>
</evidence>
<feature type="transmembrane region" description="Helical" evidence="8">
    <location>
        <begin position="406"/>
        <end position="424"/>
    </location>
</feature>
<dbReference type="EMBL" id="FUYF01000001">
    <property type="protein sequence ID" value="SKA73061.1"/>
    <property type="molecule type" value="Genomic_DNA"/>
</dbReference>
<evidence type="ECO:0000256" key="3">
    <source>
        <dbReference type="ARBA" id="ARBA00022475"/>
    </source>
</evidence>
<dbReference type="InterPro" id="IPR028362">
    <property type="entry name" value="AlgI"/>
</dbReference>
<reference evidence="9 10" key="1">
    <citation type="submission" date="2017-02" db="EMBL/GenBank/DDBJ databases">
        <authorList>
            <person name="Peterson S.W."/>
        </authorList>
    </citation>
    <scope>NUCLEOTIDE SEQUENCE [LARGE SCALE GENOMIC DNA]</scope>
    <source>
        <strain evidence="9 10">ATCC 27749</strain>
    </source>
</reference>
<dbReference type="GeneID" id="93336578"/>
<comment type="similarity">
    <text evidence="2 7">Belongs to the membrane-bound acyltransferase family.</text>
</comment>
<keyword evidence="4 8" id="KW-0812">Transmembrane</keyword>
<evidence type="ECO:0000313" key="9">
    <source>
        <dbReference type="EMBL" id="SKA73061.1"/>
    </source>
</evidence>
<dbReference type="PANTHER" id="PTHR13285">
    <property type="entry name" value="ACYLTRANSFERASE"/>
    <property type="match status" value="1"/>
</dbReference>
<comment type="subcellular location">
    <subcellularLocation>
        <location evidence="1">Cell membrane</location>
        <topology evidence="1">Multi-pass membrane protein</topology>
    </subcellularLocation>
</comment>
<keyword evidence="6 7" id="KW-0472">Membrane</keyword>
<dbReference type="PIRSF" id="PIRSF500217">
    <property type="entry name" value="AlgI"/>
    <property type="match status" value="1"/>
</dbReference>
<feature type="transmembrane region" description="Helical" evidence="8">
    <location>
        <begin position="73"/>
        <end position="93"/>
    </location>
</feature>
<dbReference type="STRING" id="745368.SAMN02745178_00079"/>
<protein>
    <submittedName>
        <fullName evidence="9">Alginate O-acetyltransferase complex protein AlgI</fullName>
    </submittedName>
</protein>
<proteinExistence type="inferred from homology"/>
<dbReference type="PANTHER" id="PTHR13285:SF18">
    <property type="entry name" value="PROTEIN-CYSTEINE N-PALMITOYLTRANSFERASE RASP"/>
    <property type="match status" value="1"/>
</dbReference>
<gene>
    <name evidence="9" type="ORF">SAMN02745178_00079</name>
</gene>
<evidence type="ECO:0000256" key="7">
    <source>
        <dbReference type="PIRNR" id="PIRNR016636"/>
    </source>
</evidence>
<evidence type="ECO:0000256" key="8">
    <source>
        <dbReference type="SAM" id="Phobius"/>
    </source>
</evidence>